<dbReference type="EMBL" id="DF157099">
    <property type="protein sequence ID" value="GAB65937.1"/>
    <property type="molecule type" value="Genomic_DNA"/>
</dbReference>
<dbReference type="KEGG" id="pcy:PCYB_074380"/>
<dbReference type="RefSeq" id="XP_004221884.1">
    <property type="nucleotide sequence ID" value="XM_004221836.1"/>
</dbReference>
<dbReference type="InterPro" id="IPR008780">
    <property type="entry name" value="Plasmodium_Vir"/>
</dbReference>
<reference evidence="1 2" key="1">
    <citation type="journal article" date="2012" name="Nat. Genet.">
        <title>Plasmodium cynomolgi genome sequences provide insight into Plasmodium vivax and the monkey malaria clade.</title>
        <authorList>
            <person name="Tachibana S."/>
            <person name="Sullivan S.A."/>
            <person name="Kawai S."/>
            <person name="Nakamura S."/>
            <person name="Kim H.R."/>
            <person name="Goto N."/>
            <person name="Arisue N."/>
            <person name="Palacpac N.M.Q."/>
            <person name="Honma H."/>
            <person name="Yagi M."/>
            <person name="Tougan T."/>
            <person name="Katakai Y."/>
            <person name="Kaneko O."/>
            <person name="Mita T."/>
            <person name="Kita K."/>
            <person name="Yasutomi Y."/>
            <person name="Sutton P.L."/>
            <person name="Shakhbatyan R."/>
            <person name="Horii T."/>
            <person name="Yasunaga T."/>
            <person name="Barnwell J.W."/>
            <person name="Escalante A.A."/>
            <person name="Carlton J.M."/>
            <person name="Tanabe K."/>
        </authorList>
    </citation>
    <scope>NUCLEOTIDE SEQUENCE [LARGE SCALE GENOMIC DNA]</scope>
    <source>
        <strain evidence="1 2">B</strain>
    </source>
</reference>
<dbReference type="Pfam" id="PF05795">
    <property type="entry name" value="Plasmodium_Vir"/>
    <property type="match status" value="1"/>
</dbReference>
<protein>
    <submittedName>
        <fullName evidence="1">VIR-like CYIR protein</fullName>
    </submittedName>
</protein>
<proteinExistence type="predicted"/>
<dbReference type="GeneID" id="14692285"/>
<evidence type="ECO:0000313" key="2">
    <source>
        <dbReference type="Proteomes" id="UP000006319"/>
    </source>
</evidence>
<gene>
    <name evidence="1" type="ORF">PCYB_074380</name>
</gene>
<dbReference type="PhylomeDB" id="K6V9T0"/>
<dbReference type="VEuPathDB" id="PlasmoDB:PCYB_074380"/>
<dbReference type="OMA" id="DEENIWN"/>
<organism evidence="1 2">
    <name type="scientific">Plasmodium cynomolgi (strain B)</name>
    <dbReference type="NCBI Taxonomy" id="1120755"/>
    <lineage>
        <taxon>Eukaryota</taxon>
        <taxon>Sar</taxon>
        <taxon>Alveolata</taxon>
        <taxon>Apicomplexa</taxon>
        <taxon>Aconoidasida</taxon>
        <taxon>Haemosporida</taxon>
        <taxon>Plasmodiidae</taxon>
        <taxon>Plasmodium</taxon>
        <taxon>Plasmodium (Plasmodium)</taxon>
    </lineage>
</organism>
<name>K6V9T0_PLACD</name>
<dbReference type="AlphaFoldDB" id="K6V9T0"/>
<evidence type="ECO:0000313" key="1">
    <source>
        <dbReference type="EMBL" id="GAB65937.1"/>
    </source>
</evidence>
<dbReference type="OrthoDB" id="389468at2759"/>
<accession>K6V9T0</accession>
<keyword evidence="2" id="KW-1185">Reference proteome</keyword>
<dbReference type="Proteomes" id="UP000006319">
    <property type="component" value="Chromosome 7"/>
</dbReference>
<sequence>MGSGVSGETSEPEVIINLELIFKYYNIFYDLRTYNDHEKKVDNGGYPNEIVSLCEKIQNGEQGWNEEIKKICEKLMKYFLYWSKHKTDNNNNKSICNYIEYLNYWLNGELRRNIISESDRHRTYEHFNKVIAEESNLCDLKDKFYNIKDEYYENMKIMHELYENFYKIKSIGDNGTDEKNECSNYVNNCVNKFRQFKDKCYVQENKDEEGYKKLCNALREFNGIYKINRYYQKSCKNVKLLDLPDILEELDDYKFYNDFNNKDYSSEFNEYCSEIKPPIDNRCKIYTLCAKIKTNLKGLSK</sequence>